<evidence type="ECO:0000313" key="3">
    <source>
        <dbReference type="Proteomes" id="UP000266287"/>
    </source>
</evidence>
<dbReference type="PANTHER" id="PTHR18964:SF149">
    <property type="entry name" value="BIFUNCTIONAL UDP-N-ACETYLGLUCOSAMINE 2-EPIMERASE_N-ACETYLMANNOSAMINE KINASE"/>
    <property type="match status" value="1"/>
</dbReference>
<evidence type="ECO:0000313" key="2">
    <source>
        <dbReference type="EMBL" id="RII00969.1"/>
    </source>
</evidence>
<dbReference type="InterPro" id="IPR043129">
    <property type="entry name" value="ATPase_NBD"/>
</dbReference>
<dbReference type="PANTHER" id="PTHR18964">
    <property type="entry name" value="ROK (REPRESSOR, ORF, KINASE) FAMILY"/>
    <property type="match status" value="1"/>
</dbReference>
<gene>
    <name evidence="2" type="ORF">B9J77_00030</name>
</gene>
<organism evidence="2 3">
    <name type="scientific">candidate division NPL-UPA2 bacterium Unc8</name>
    <dbReference type="NCBI Taxonomy" id="1980939"/>
    <lineage>
        <taxon>Bacteria</taxon>
    </lineage>
</organism>
<dbReference type="Proteomes" id="UP000266287">
    <property type="component" value="Unassembled WGS sequence"/>
</dbReference>
<dbReference type="EMBL" id="NDHY01000001">
    <property type="protein sequence ID" value="RII00969.1"/>
    <property type="molecule type" value="Genomic_DNA"/>
</dbReference>
<evidence type="ECO:0000256" key="1">
    <source>
        <dbReference type="ARBA" id="ARBA00006479"/>
    </source>
</evidence>
<dbReference type="InterPro" id="IPR000600">
    <property type="entry name" value="ROK"/>
</dbReference>
<dbReference type="AlphaFoldDB" id="A0A399FZU2"/>
<dbReference type="Pfam" id="PF00480">
    <property type="entry name" value="ROK"/>
    <property type="match status" value="1"/>
</dbReference>
<name>A0A399FZU2_UNCN2</name>
<comment type="similarity">
    <text evidence="1">Belongs to the ROK (NagC/XylR) family.</text>
</comment>
<dbReference type="Gene3D" id="3.30.420.40">
    <property type="match status" value="2"/>
</dbReference>
<dbReference type="SUPFAM" id="SSF53067">
    <property type="entry name" value="Actin-like ATPase domain"/>
    <property type="match status" value="1"/>
</dbReference>
<dbReference type="PROSITE" id="PS01125">
    <property type="entry name" value="ROK"/>
    <property type="match status" value="1"/>
</dbReference>
<accession>A0A399FZU2</accession>
<protein>
    <submittedName>
        <fullName evidence="2">ROK family protein</fullName>
    </submittedName>
</protein>
<sequence>MPWQVLGVNKKYSIGIDLGGTNLRAALINSQWKIKERIALATSGIREEALKQIEEVIEKLKKKEGDILGIGIGSPGNIDVAEGIIYDAPNIKGWNDVPLKSYVEGKAGLPAFIDNDANMMALAESRLGAGVGAKNIVCLTLGTGVGGALIVNGKLYHGAALTAAEIGHIPVNMNGPLCNCGGRGCLERYVGNRFIVERAVERIEREGGSLIVGLVGGDLGKVTPEIISQAALKGDKLSVEIWNEVGRYIGVAIAGLANLLNPEIVIIGGGVANADFLVFDEIKATIKKRAMRMPAKMVRVVPAKLGGDAGMIGAGILVWEKMVDRL</sequence>
<proteinExistence type="inferred from homology"/>
<comment type="caution">
    <text evidence="2">The sequence shown here is derived from an EMBL/GenBank/DDBJ whole genome shotgun (WGS) entry which is preliminary data.</text>
</comment>
<dbReference type="InterPro" id="IPR049874">
    <property type="entry name" value="ROK_cs"/>
</dbReference>
<reference evidence="2 3" key="1">
    <citation type="submission" date="2018-08" db="EMBL/GenBank/DDBJ databases">
        <title>Draft genome of candidate division NPL-UPA2 bacterium Unc8 that adapted to ultra-basic serpentinizing groundwater.</title>
        <authorList>
            <person name="Ishii S."/>
            <person name="Suzuki S."/>
            <person name="Nealson K.H."/>
        </authorList>
    </citation>
    <scope>NUCLEOTIDE SEQUENCE [LARGE SCALE GENOMIC DNA]</scope>
    <source>
        <strain evidence="2">Unc8</strain>
    </source>
</reference>